<organism evidence="1 2">
    <name type="scientific">Araneus ventricosus</name>
    <name type="common">Orbweaver spider</name>
    <name type="synonym">Epeira ventricosa</name>
    <dbReference type="NCBI Taxonomy" id="182803"/>
    <lineage>
        <taxon>Eukaryota</taxon>
        <taxon>Metazoa</taxon>
        <taxon>Ecdysozoa</taxon>
        <taxon>Arthropoda</taxon>
        <taxon>Chelicerata</taxon>
        <taxon>Arachnida</taxon>
        <taxon>Araneae</taxon>
        <taxon>Araneomorphae</taxon>
        <taxon>Entelegynae</taxon>
        <taxon>Araneoidea</taxon>
        <taxon>Araneidae</taxon>
        <taxon>Araneus</taxon>
    </lineage>
</organism>
<accession>A0A4Y2NJG8</accession>
<comment type="caution">
    <text evidence="1">The sequence shown here is derived from an EMBL/GenBank/DDBJ whole genome shotgun (WGS) entry which is preliminary data.</text>
</comment>
<dbReference type="EMBL" id="BGPR01009268">
    <property type="protein sequence ID" value="GBN38964.1"/>
    <property type="molecule type" value="Genomic_DNA"/>
</dbReference>
<sequence>MPFTGYASGIGELYLRNTSPKLNWMSTIKPSTNGVMRKFEERGCLIRLPLHLNLVQHYEVHHNRDTFASKWDSNVTELNCSM</sequence>
<dbReference type="AlphaFoldDB" id="A0A4Y2NJG8"/>
<gene>
    <name evidence="1" type="ORF">AVEN_160023_1</name>
</gene>
<evidence type="ECO:0000313" key="1">
    <source>
        <dbReference type="EMBL" id="GBN38964.1"/>
    </source>
</evidence>
<evidence type="ECO:0000313" key="2">
    <source>
        <dbReference type="Proteomes" id="UP000499080"/>
    </source>
</evidence>
<reference evidence="1 2" key="1">
    <citation type="journal article" date="2019" name="Sci. Rep.">
        <title>Orb-weaving spider Araneus ventricosus genome elucidates the spidroin gene catalogue.</title>
        <authorList>
            <person name="Kono N."/>
            <person name="Nakamura H."/>
            <person name="Ohtoshi R."/>
            <person name="Moran D.A.P."/>
            <person name="Shinohara A."/>
            <person name="Yoshida Y."/>
            <person name="Fujiwara M."/>
            <person name="Mori M."/>
            <person name="Tomita M."/>
            <person name="Arakawa K."/>
        </authorList>
    </citation>
    <scope>NUCLEOTIDE SEQUENCE [LARGE SCALE GENOMIC DNA]</scope>
</reference>
<name>A0A4Y2NJG8_ARAVE</name>
<protein>
    <submittedName>
        <fullName evidence="1">Uncharacterized protein</fullName>
    </submittedName>
</protein>
<proteinExistence type="predicted"/>
<dbReference type="Proteomes" id="UP000499080">
    <property type="component" value="Unassembled WGS sequence"/>
</dbReference>
<keyword evidence="2" id="KW-1185">Reference proteome</keyword>